<protein>
    <submittedName>
        <fullName evidence="1">Uncharacterized protein</fullName>
    </submittedName>
</protein>
<sequence length="107" mass="13161">MSSIKIAMGYDDNIIQFCFSNYFYNNGQICYFSDNKILSLICYDFAQYFFKLRNKKYEQKISEAYYYEGLAYFYKKEKRFEDQEIALASYVKSYKIYYPYIFLLMLR</sequence>
<evidence type="ECO:0000313" key="1">
    <source>
        <dbReference type="EMBL" id="GAG85728.1"/>
    </source>
</evidence>
<dbReference type="AlphaFoldDB" id="X1BNS6"/>
<reference evidence="1" key="1">
    <citation type="journal article" date="2014" name="Front. Microbiol.">
        <title>High frequency of phylogenetically diverse reductive dehalogenase-homologous genes in deep subseafloor sedimentary metagenomes.</title>
        <authorList>
            <person name="Kawai M."/>
            <person name="Futagami T."/>
            <person name="Toyoda A."/>
            <person name="Takaki Y."/>
            <person name="Nishi S."/>
            <person name="Hori S."/>
            <person name="Arai W."/>
            <person name="Tsubouchi T."/>
            <person name="Morono Y."/>
            <person name="Uchiyama I."/>
            <person name="Ito T."/>
            <person name="Fujiyama A."/>
            <person name="Inagaki F."/>
            <person name="Takami H."/>
        </authorList>
    </citation>
    <scope>NUCLEOTIDE SEQUENCE</scope>
    <source>
        <strain evidence="1">Expedition CK06-06</strain>
    </source>
</reference>
<accession>X1BNS6</accession>
<proteinExistence type="predicted"/>
<comment type="caution">
    <text evidence="1">The sequence shown here is derived from an EMBL/GenBank/DDBJ whole genome shotgun (WGS) entry which is preliminary data.</text>
</comment>
<gene>
    <name evidence="1" type="ORF">S01H4_22213</name>
</gene>
<name>X1BNS6_9ZZZZ</name>
<dbReference type="EMBL" id="BART01010147">
    <property type="protein sequence ID" value="GAG85728.1"/>
    <property type="molecule type" value="Genomic_DNA"/>
</dbReference>
<organism evidence="1">
    <name type="scientific">marine sediment metagenome</name>
    <dbReference type="NCBI Taxonomy" id="412755"/>
    <lineage>
        <taxon>unclassified sequences</taxon>
        <taxon>metagenomes</taxon>
        <taxon>ecological metagenomes</taxon>
    </lineage>
</organism>